<evidence type="ECO:0000256" key="1">
    <source>
        <dbReference type="SAM" id="MobiDB-lite"/>
    </source>
</evidence>
<sequence>MVIPPTKANACPQKLSKAYKNQKTAHINLLFQTGISLNHSKRKEKHDGKENLGSLRN</sequence>
<proteinExistence type="predicted"/>
<name>G4CMQ6_9NEIS</name>
<dbReference type="AlphaFoldDB" id="G4CMQ6"/>
<dbReference type="PATRIC" id="fig|1030841.3.peg.370"/>
<evidence type="ECO:0000313" key="2">
    <source>
        <dbReference type="EMBL" id="EGZ50956.1"/>
    </source>
</evidence>
<reference evidence="2 3" key="1">
    <citation type="submission" date="2011-06" db="EMBL/GenBank/DDBJ databases">
        <authorList>
            <person name="Muzny D."/>
            <person name="Qin X."/>
            <person name="Deng J."/>
            <person name="Jiang H."/>
            <person name="Liu Y."/>
            <person name="Qu J."/>
            <person name="Song X.-Z."/>
            <person name="Zhang L."/>
            <person name="Thornton R."/>
            <person name="Coyle M."/>
            <person name="Francisco L."/>
            <person name="Jackson L."/>
            <person name="Javaid M."/>
            <person name="Korchina V."/>
            <person name="Kovar C."/>
            <person name="Mata R."/>
            <person name="Mathew T."/>
            <person name="Ngo R."/>
            <person name="Nguyen L."/>
            <person name="Nguyen N."/>
            <person name="Okwuonu G."/>
            <person name="Ongeri F."/>
            <person name="Pham C."/>
            <person name="Simmons D."/>
            <person name="Wilczek-Boney K."/>
            <person name="Hale W."/>
            <person name="Jakkamsetti A."/>
            <person name="Pham P."/>
            <person name="Ruth R."/>
            <person name="San Lucas F."/>
            <person name="Warren J."/>
            <person name="Zhang J."/>
            <person name="Zhao Z."/>
            <person name="Zhou C."/>
            <person name="Zhu D."/>
            <person name="Lee S."/>
            <person name="Bess C."/>
            <person name="Blankenburg K."/>
            <person name="Forbes L."/>
            <person name="Fu Q."/>
            <person name="Gubbala S."/>
            <person name="Hirani K."/>
            <person name="Jayaseelan J.C."/>
            <person name="Lara F."/>
            <person name="Munidasa M."/>
            <person name="Palculict T."/>
            <person name="Patil S."/>
            <person name="Pu L.-L."/>
            <person name="Saada N."/>
            <person name="Tang L."/>
            <person name="Weissenberger G."/>
            <person name="Zhu Y."/>
            <person name="Hemphill L."/>
            <person name="Shang Y."/>
            <person name="Youmans B."/>
            <person name="Ayvaz T."/>
            <person name="Ross M."/>
            <person name="Santibanez J."/>
            <person name="Aqrawi P."/>
            <person name="Gross S."/>
            <person name="Joshi V."/>
            <person name="Fowler G."/>
            <person name="Nazareth L."/>
            <person name="Reid J."/>
            <person name="Worley K."/>
            <person name="Petrosino J."/>
            <person name="Highlander S."/>
            <person name="Gibbs R."/>
        </authorList>
    </citation>
    <scope>NUCLEOTIDE SEQUENCE [LARGE SCALE GENOMIC DNA]</scope>
    <source>
        <strain evidence="2 3">9715</strain>
    </source>
</reference>
<evidence type="ECO:0000313" key="3">
    <source>
        <dbReference type="Proteomes" id="UP000005336"/>
    </source>
</evidence>
<organism evidence="2 3">
    <name type="scientific">Neisseria wadsworthii 9715</name>
    <dbReference type="NCBI Taxonomy" id="1030841"/>
    <lineage>
        <taxon>Bacteria</taxon>
        <taxon>Pseudomonadati</taxon>
        <taxon>Pseudomonadota</taxon>
        <taxon>Betaproteobacteria</taxon>
        <taxon>Neisseriales</taxon>
        <taxon>Neisseriaceae</taxon>
        <taxon>Neisseria</taxon>
    </lineage>
</organism>
<keyword evidence="3" id="KW-1185">Reference proteome</keyword>
<dbReference type="EMBL" id="AGAZ01000013">
    <property type="protein sequence ID" value="EGZ50956.1"/>
    <property type="molecule type" value="Genomic_DNA"/>
</dbReference>
<dbReference type="STRING" id="1030841.HMPREF9370_0365"/>
<comment type="caution">
    <text evidence="2">The sequence shown here is derived from an EMBL/GenBank/DDBJ whole genome shotgun (WGS) entry which is preliminary data.</text>
</comment>
<protein>
    <submittedName>
        <fullName evidence="2">Uncharacterized protein</fullName>
    </submittedName>
</protein>
<gene>
    <name evidence="2" type="ORF">HMPREF9370_0365</name>
</gene>
<accession>G4CMQ6</accession>
<dbReference type="Proteomes" id="UP000005336">
    <property type="component" value="Unassembled WGS sequence"/>
</dbReference>
<feature type="region of interest" description="Disordered" evidence="1">
    <location>
        <begin position="36"/>
        <end position="57"/>
    </location>
</feature>
<dbReference type="HOGENOM" id="CLU_2992069_0_0_4"/>